<dbReference type="SUPFAM" id="SSF52540">
    <property type="entry name" value="P-loop containing nucleoside triphosphate hydrolases"/>
    <property type="match status" value="1"/>
</dbReference>
<dbReference type="InterPro" id="IPR039430">
    <property type="entry name" value="Thymidylate_kin-like_dom"/>
</dbReference>
<dbReference type="GO" id="GO:0004798">
    <property type="term" value="F:dTMP kinase activity"/>
    <property type="evidence" value="ECO:0007669"/>
    <property type="project" value="UniProtKB-EC"/>
</dbReference>
<protein>
    <recommendedName>
        <fullName evidence="4">Thymidylate kinase</fullName>
        <ecNumber evidence="3">2.7.4.9</ecNumber>
    </recommendedName>
</protein>
<keyword evidence="12" id="KW-1185">Reference proteome</keyword>
<dbReference type="CDD" id="cd01672">
    <property type="entry name" value="TMPK"/>
    <property type="match status" value="1"/>
</dbReference>
<name>A0A9Q0LZY7_BLOTA</name>
<evidence type="ECO:0000313" key="11">
    <source>
        <dbReference type="EMBL" id="KAJ6217563.1"/>
    </source>
</evidence>
<evidence type="ECO:0000256" key="4">
    <source>
        <dbReference type="ARBA" id="ARBA00017144"/>
    </source>
</evidence>
<dbReference type="PANTHER" id="PTHR10344">
    <property type="entry name" value="THYMIDYLATE KINASE"/>
    <property type="match status" value="1"/>
</dbReference>
<evidence type="ECO:0000256" key="7">
    <source>
        <dbReference type="ARBA" id="ARBA00022741"/>
    </source>
</evidence>
<comment type="caution">
    <text evidence="11">The sequence shown here is derived from an EMBL/GenBank/DDBJ whole genome shotgun (WGS) entry which is preliminary data.</text>
</comment>
<dbReference type="GO" id="GO:0005739">
    <property type="term" value="C:mitochondrion"/>
    <property type="evidence" value="ECO:0007669"/>
    <property type="project" value="TreeGrafter"/>
</dbReference>
<keyword evidence="7" id="KW-0547">Nucleotide-binding</keyword>
<dbReference type="InterPro" id="IPR018094">
    <property type="entry name" value="Thymidylate_kinase"/>
</dbReference>
<evidence type="ECO:0000256" key="5">
    <source>
        <dbReference type="ARBA" id="ARBA00022679"/>
    </source>
</evidence>
<comment type="pathway">
    <text evidence="1">Pyrimidine metabolism; dTTP biosynthesis.</text>
</comment>
<feature type="domain" description="Thymidylate kinase-like" evidence="10">
    <location>
        <begin position="11"/>
        <end position="188"/>
    </location>
</feature>
<dbReference type="NCBIfam" id="TIGR00041">
    <property type="entry name" value="DTMP_kinase"/>
    <property type="match status" value="1"/>
</dbReference>
<dbReference type="GO" id="GO:0004550">
    <property type="term" value="F:nucleoside diphosphate kinase activity"/>
    <property type="evidence" value="ECO:0007669"/>
    <property type="project" value="TreeGrafter"/>
</dbReference>
<dbReference type="EC" id="2.7.4.9" evidence="3"/>
<dbReference type="Pfam" id="PF02223">
    <property type="entry name" value="Thymidylate_kin"/>
    <property type="match status" value="1"/>
</dbReference>
<keyword evidence="5" id="KW-0808">Transferase</keyword>
<proteinExistence type="inferred from homology"/>
<dbReference type="GO" id="GO:0006227">
    <property type="term" value="P:dUDP biosynthetic process"/>
    <property type="evidence" value="ECO:0007669"/>
    <property type="project" value="TreeGrafter"/>
</dbReference>
<dbReference type="GO" id="GO:0006233">
    <property type="term" value="P:dTDP biosynthetic process"/>
    <property type="evidence" value="ECO:0007669"/>
    <property type="project" value="InterPro"/>
</dbReference>
<evidence type="ECO:0000313" key="12">
    <source>
        <dbReference type="Proteomes" id="UP001142055"/>
    </source>
</evidence>
<keyword evidence="6" id="KW-0545">Nucleotide biosynthesis</keyword>
<dbReference type="Proteomes" id="UP001142055">
    <property type="component" value="Chromosome 3"/>
</dbReference>
<dbReference type="GO" id="GO:0005829">
    <property type="term" value="C:cytosol"/>
    <property type="evidence" value="ECO:0007669"/>
    <property type="project" value="TreeGrafter"/>
</dbReference>
<comment type="similarity">
    <text evidence="2">Belongs to the thymidylate kinase family.</text>
</comment>
<dbReference type="EMBL" id="JAPWDV010000003">
    <property type="protein sequence ID" value="KAJ6217563.1"/>
    <property type="molecule type" value="Genomic_DNA"/>
</dbReference>
<keyword evidence="9" id="KW-0067">ATP-binding</keyword>
<evidence type="ECO:0000256" key="1">
    <source>
        <dbReference type="ARBA" id="ARBA00004992"/>
    </source>
</evidence>
<evidence type="ECO:0000256" key="2">
    <source>
        <dbReference type="ARBA" id="ARBA00009776"/>
    </source>
</evidence>
<evidence type="ECO:0000259" key="10">
    <source>
        <dbReference type="Pfam" id="PF02223"/>
    </source>
</evidence>
<dbReference type="HAMAP" id="MF_00165">
    <property type="entry name" value="Thymidylate_kinase"/>
    <property type="match status" value="1"/>
</dbReference>
<dbReference type="GO" id="GO:0006235">
    <property type="term" value="P:dTTP biosynthetic process"/>
    <property type="evidence" value="ECO:0007669"/>
    <property type="project" value="TreeGrafter"/>
</dbReference>
<dbReference type="OMA" id="YWHQFDA"/>
<dbReference type="GO" id="GO:0005524">
    <property type="term" value="F:ATP binding"/>
    <property type="evidence" value="ECO:0007669"/>
    <property type="project" value="UniProtKB-KW"/>
</dbReference>
<evidence type="ECO:0000256" key="8">
    <source>
        <dbReference type="ARBA" id="ARBA00022777"/>
    </source>
</evidence>
<dbReference type="FunFam" id="3.40.50.300:FF:000679">
    <property type="entry name" value="Thymidylate kinase"/>
    <property type="match status" value="1"/>
</dbReference>
<keyword evidence="8" id="KW-0418">Kinase</keyword>
<evidence type="ECO:0000256" key="6">
    <source>
        <dbReference type="ARBA" id="ARBA00022727"/>
    </source>
</evidence>
<dbReference type="AlphaFoldDB" id="A0A9Q0LZY7"/>
<gene>
    <name evidence="11" type="ORF">RDWZM_008720</name>
</gene>
<dbReference type="Gene3D" id="3.40.50.300">
    <property type="entry name" value="P-loop containing nucleotide triphosphate hydrolases"/>
    <property type="match status" value="1"/>
</dbReference>
<dbReference type="InterPro" id="IPR027417">
    <property type="entry name" value="P-loop_NTPase"/>
</dbReference>
<dbReference type="OrthoDB" id="425602at2759"/>
<dbReference type="GO" id="GO:0005634">
    <property type="term" value="C:nucleus"/>
    <property type="evidence" value="ECO:0007669"/>
    <property type="project" value="TreeGrafter"/>
</dbReference>
<sequence length="207" mass="23961">MALKRGMLIVFEGNDRVGKSTQAKKLVEWFKTNGKLAQFVQFPDRSTPIGSLINQYLKGEQKMHDNSIHLLFTANRWEKFDEMNAALRSGQMVIVDRYSYSGVAYTVSKGIADYEWCRGPEKGLLKPDCVIFLSSDIKMLQNRGDFGKEVYETSEFQSSVRDVYMKLMEPNWNVIDANRNIEEIHQDIVKVVEDKLPNLQQEILKLW</sequence>
<organism evidence="11 12">
    <name type="scientific">Blomia tropicalis</name>
    <name type="common">Mite</name>
    <dbReference type="NCBI Taxonomy" id="40697"/>
    <lineage>
        <taxon>Eukaryota</taxon>
        <taxon>Metazoa</taxon>
        <taxon>Ecdysozoa</taxon>
        <taxon>Arthropoda</taxon>
        <taxon>Chelicerata</taxon>
        <taxon>Arachnida</taxon>
        <taxon>Acari</taxon>
        <taxon>Acariformes</taxon>
        <taxon>Sarcoptiformes</taxon>
        <taxon>Astigmata</taxon>
        <taxon>Glycyphagoidea</taxon>
        <taxon>Echimyopodidae</taxon>
        <taxon>Blomia</taxon>
    </lineage>
</organism>
<evidence type="ECO:0000256" key="9">
    <source>
        <dbReference type="ARBA" id="ARBA00022840"/>
    </source>
</evidence>
<accession>A0A9Q0LZY7</accession>
<evidence type="ECO:0000256" key="3">
    <source>
        <dbReference type="ARBA" id="ARBA00012980"/>
    </source>
</evidence>
<reference evidence="11" key="1">
    <citation type="submission" date="2022-12" db="EMBL/GenBank/DDBJ databases">
        <title>Genome assemblies of Blomia tropicalis.</title>
        <authorList>
            <person name="Cui Y."/>
        </authorList>
    </citation>
    <scope>NUCLEOTIDE SEQUENCE</scope>
    <source>
        <tissue evidence="11">Adult mites</tissue>
    </source>
</reference>
<dbReference type="PANTHER" id="PTHR10344:SF1">
    <property type="entry name" value="THYMIDYLATE KINASE"/>
    <property type="match status" value="1"/>
</dbReference>